<dbReference type="RefSeq" id="WP_170165935.1">
    <property type="nucleotide sequence ID" value="NZ_CP086380.1"/>
</dbReference>
<sequence length="76" mass="8313">MSRGLPKSEGANLRFLAALASGPRNAYQVGEQLGWHPRLAKDVARRLHKAGRLTRSGAGLPGEPYLFHLPSARRQP</sequence>
<gene>
    <name evidence="1" type="ORF">EJ104_04180</name>
</gene>
<evidence type="ECO:0000313" key="2">
    <source>
        <dbReference type="Proteomes" id="UP000277766"/>
    </source>
</evidence>
<protein>
    <recommendedName>
        <fullName evidence="3">MarR family transcriptional regulator</fullName>
    </recommendedName>
</protein>
<reference evidence="1 2" key="1">
    <citation type="submission" date="2018-12" db="EMBL/GenBank/DDBJ databases">
        <title>Deinococcus radiophilus ATCC 27603 genome sequencing and assembly.</title>
        <authorList>
            <person name="Maclea K.S."/>
            <person name="Maynard C.R."/>
        </authorList>
    </citation>
    <scope>NUCLEOTIDE SEQUENCE [LARGE SCALE GENOMIC DNA]</scope>
    <source>
        <strain evidence="1 2">ATCC 27603</strain>
    </source>
</reference>
<dbReference type="Proteomes" id="UP000277766">
    <property type="component" value="Unassembled WGS sequence"/>
</dbReference>
<comment type="caution">
    <text evidence="1">The sequence shown here is derived from an EMBL/GenBank/DDBJ whole genome shotgun (WGS) entry which is preliminary data.</text>
</comment>
<organism evidence="1 2">
    <name type="scientific">Deinococcus radiophilus</name>
    <dbReference type="NCBI Taxonomy" id="32062"/>
    <lineage>
        <taxon>Bacteria</taxon>
        <taxon>Thermotogati</taxon>
        <taxon>Deinococcota</taxon>
        <taxon>Deinococci</taxon>
        <taxon>Deinococcales</taxon>
        <taxon>Deinococcaceae</taxon>
        <taxon>Deinococcus</taxon>
    </lineage>
</organism>
<name>A0A3S0L7Y3_9DEIO</name>
<evidence type="ECO:0000313" key="1">
    <source>
        <dbReference type="EMBL" id="RTR29049.1"/>
    </source>
</evidence>
<proteinExistence type="predicted"/>
<evidence type="ECO:0008006" key="3">
    <source>
        <dbReference type="Google" id="ProtNLM"/>
    </source>
</evidence>
<keyword evidence="2" id="KW-1185">Reference proteome</keyword>
<dbReference type="AlphaFoldDB" id="A0A3S0L7Y3"/>
<accession>A0A3S0L7Y3</accession>
<dbReference type="EMBL" id="RXPE01000005">
    <property type="protein sequence ID" value="RTR29049.1"/>
    <property type="molecule type" value="Genomic_DNA"/>
</dbReference>